<feature type="compositionally biased region" description="Polar residues" evidence="1">
    <location>
        <begin position="431"/>
        <end position="451"/>
    </location>
</feature>
<proteinExistence type="predicted"/>
<comment type="caution">
    <text evidence="3">The sequence shown here is derived from an EMBL/GenBank/DDBJ whole genome shotgun (WGS) entry which is preliminary data.</text>
</comment>
<feature type="compositionally biased region" description="Low complexity" evidence="1">
    <location>
        <begin position="356"/>
        <end position="378"/>
    </location>
</feature>
<feature type="compositionally biased region" description="Polar residues" evidence="1">
    <location>
        <begin position="386"/>
        <end position="398"/>
    </location>
</feature>
<feature type="region of interest" description="Disordered" evidence="1">
    <location>
        <begin position="23"/>
        <end position="198"/>
    </location>
</feature>
<organism evidence="3 4">
    <name type="scientific">Penicillium alfredii</name>
    <dbReference type="NCBI Taxonomy" id="1506179"/>
    <lineage>
        <taxon>Eukaryota</taxon>
        <taxon>Fungi</taxon>
        <taxon>Dikarya</taxon>
        <taxon>Ascomycota</taxon>
        <taxon>Pezizomycotina</taxon>
        <taxon>Eurotiomycetes</taxon>
        <taxon>Eurotiomycetidae</taxon>
        <taxon>Eurotiales</taxon>
        <taxon>Aspergillaceae</taxon>
        <taxon>Penicillium</taxon>
    </lineage>
</organism>
<feature type="compositionally biased region" description="Pro residues" evidence="1">
    <location>
        <begin position="147"/>
        <end position="171"/>
    </location>
</feature>
<name>A0A9W9ELB8_9EURO</name>
<feature type="compositionally biased region" description="Low complexity" evidence="1">
    <location>
        <begin position="399"/>
        <end position="420"/>
    </location>
</feature>
<feature type="compositionally biased region" description="Low complexity" evidence="1">
    <location>
        <begin position="172"/>
        <end position="198"/>
    </location>
</feature>
<feature type="region of interest" description="Disordered" evidence="1">
    <location>
        <begin position="257"/>
        <end position="287"/>
    </location>
</feature>
<dbReference type="EMBL" id="JAPMSZ010000011">
    <property type="protein sequence ID" value="KAJ5083952.1"/>
    <property type="molecule type" value="Genomic_DNA"/>
</dbReference>
<reference evidence="3" key="2">
    <citation type="journal article" date="2023" name="IMA Fungus">
        <title>Comparative genomic study of the Penicillium genus elucidates a diverse pangenome and 15 lateral gene transfer events.</title>
        <authorList>
            <person name="Petersen C."/>
            <person name="Sorensen T."/>
            <person name="Nielsen M.R."/>
            <person name="Sondergaard T.E."/>
            <person name="Sorensen J.L."/>
            <person name="Fitzpatrick D.A."/>
            <person name="Frisvad J.C."/>
            <person name="Nielsen K.L."/>
        </authorList>
    </citation>
    <scope>NUCLEOTIDE SEQUENCE</scope>
    <source>
        <strain evidence="3">IBT 34128</strain>
    </source>
</reference>
<protein>
    <submittedName>
        <fullName evidence="3">Uncharacterized protein</fullName>
    </submittedName>
</protein>
<accession>A0A9W9ELB8</accession>
<feature type="chain" id="PRO_5040883581" evidence="2">
    <location>
        <begin position="19"/>
        <end position="764"/>
    </location>
</feature>
<reference evidence="3" key="1">
    <citation type="submission" date="2022-11" db="EMBL/GenBank/DDBJ databases">
        <authorList>
            <person name="Petersen C."/>
        </authorList>
    </citation>
    <scope>NUCLEOTIDE SEQUENCE</scope>
    <source>
        <strain evidence="3">IBT 34128</strain>
    </source>
</reference>
<sequence>MLVVPSFLLLLLAGQTVCLLNSGSGYSSSTRSPRARTQTGGHNKHTNTPKPINSSGTPTLPYIPPSSKHGNTPAPSRPPPGSSNSSSGPSRPPGSSNHSNPPSGPSNGPSGPSGPSNGLSTTSTRPPGSPPSASSSSQIKPSDSSTPPGPSKTPTNPPPTGTPGPTAPPPSSSSSSSQMTFTTPPASVHTSSLSQSLSSSDTLLTTTEDGHKTVIPVVGGIGLWGISRPGVYKNLPGFSNPVKIPCLVACDPITDTPGVVPPGGGGGDGEGDGEDDNTSRDSSCKSSTSKYSTEFVTCTPISNSQTTTTSCTTSTETLTTTGCDLTVSDSTTTTTKTPEPSVLPLTFVTFTVEPASSTPSSSSLRSSSKSSSRSSSSSAPPHIPLTMTTFTVHPVSTQSSSRSSSRSSSKSSSSSSSSSRVKTCTAKPKPSKTSGASMQTSEPTPSSKTQHSSPTALPTPSSASKTTTPPTTTAPSYPIRCIPDANPDLPEPVCVCTESKTSTYSAPTLSGNDMCGYTTIPSSQVSSNAETTPVTHTDYTYTDFSDSVVKSCATATESKLTMVASAYITRCDDPKPLSTLHPVPGTATLHVWEARETANVVNSLYIAAMMRDASGEVVANQSMSVKTHYGHNVTIDVDGRDDDPINIQPVESVDAMDDGEKRRRSWFEKRIGNPVITNPGAGDRTDLVFYLNGLVFNSQDDTDDKTDKKPPYCSVGGWDHGDAWDGFKEFTKVIPGVALADELINGDMSDSLPNRQLDCYIEYH</sequence>
<feature type="compositionally biased region" description="Polar residues" evidence="1">
    <location>
        <begin position="48"/>
        <end position="58"/>
    </location>
</feature>
<evidence type="ECO:0000256" key="1">
    <source>
        <dbReference type="SAM" id="MobiDB-lite"/>
    </source>
</evidence>
<feature type="compositionally biased region" description="Low complexity" evidence="1">
    <location>
        <begin position="452"/>
        <end position="476"/>
    </location>
</feature>
<dbReference type="Proteomes" id="UP001141434">
    <property type="component" value="Unassembled WGS sequence"/>
</dbReference>
<dbReference type="GeneID" id="81398225"/>
<dbReference type="OrthoDB" id="3886018at2759"/>
<dbReference type="RefSeq" id="XP_056507349.1">
    <property type="nucleotide sequence ID" value="XM_056659056.1"/>
</dbReference>
<evidence type="ECO:0000313" key="3">
    <source>
        <dbReference type="EMBL" id="KAJ5083952.1"/>
    </source>
</evidence>
<feature type="signal peptide" evidence="2">
    <location>
        <begin position="1"/>
        <end position="18"/>
    </location>
</feature>
<gene>
    <name evidence="3" type="ORF">NUU61_008531</name>
</gene>
<dbReference type="AlphaFoldDB" id="A0A9W9ELB8"/>
<evidence type="ECO:0000256" key="2">
    <source>
        <dbReference type="SAM" id="SignalP"/>
    </source>
</evidence>
<evidence type="ECO:0000313" key="4">
    <source>
        <dbReference type="Proteomes" id="UP001141434"/>
    </source>
</evidence>
<keyword evidence="2" id="KW-0732">Signal</keyword>
<keyword evidence="4" id="KW-1185">Reference proteome</keyword>
<feature type="region of interest" description="Disordered" evidence="1">
    <location>
        <begin position="353"/>
        <end position="483"/>
    </location>
</feature>
<feature type="compositionally biased region" description="Low complexity" evidence="1">
    <location>
        <begin position="82"/>
        <end position="146"/>
    </location>
</feature>
<feature type="compositionally biased region" description="Low complexity" evidence="1">
    <location>
        <begin position="23"/>
        <end position="32"/>
    </location>
</feature>